<dbReference type="InterPro" id="IPR029061">
    <property type="entry name" value="THDP-binding"/>
</dbReference>
<evidence type="ECO:0000259" key="7">
    <source>
        <dbReference type="Pfam" id="PF02776"/>
    </source>
</evidence>
<reference evidence="9" key="1">
    <citation type="submission" date="2017-02" db="EMBL/GenBank/DDBJ databases">
        <authorList>
            <person name="Varghese N."/>
            <person name="Submissions S."/>
        </authorList>
    </citation>
    <scope>NUCLEOTIDE SEQUENCE [LARGE SCALE GENOMIC DNA]</scope>
    <source>
        <strain evidence="9">DSM 23966</strain>
    </source>
</reference>
<evidence type="ECO:0000256" key="4">
    <source>
        <dbReference type="SAM" id="Coils"/>
    </source>
</evidence>
<dbReference type="InterPro" id="IPR011766">
    <property type="entry name" value="TPP_enzyme_TPP-bd"/>
</dbReference>
<dbReference type="GO" id="GO:0009097">
    <property type="term" value="P:isoleucine biosynthetic process"/>
    <property type="evidence" value="ECO:0007669"/>
    <property type="project" value="TreeGrafter"/>
</dbReference>
<evidence type="ECO:0000256" key="3">
    <source>
        <dbReference type="RuleBase" id="RU362132"/>
    </source>
</evidence>
<evidence type="ECO:0000313" key="9">
    <source>
        <dbReference type="Proteomes" id="UP000190042"/>
    </source>
</evidence>
<feature type="domain" description="Thiamine pyrophosphate enzyme TPP-binding" evidence="6">
    <location>
        <begin position="412"/>
        <end position="567"/>
    </location>
</feature>
<name>A0A1T4Y8F1_9BACL</name>
<dbReference type="InterPro" id="IPR012000">
    <property type="entry name" value="Thiamin_PyroP_enz_cen_dom"/>
</dbReference>
<dbReference type="GO" id="GO:0030976">
    <property type="term" value="F:thiamine pyrophosphate binding"/>
    <property type="evidence" value="ECO:0007669"/>
    <property type="project" value="InterPro"/>
</dbReference>
<dbReference type="NCBIfam" id="NF006203">
    <property type="entry name" value="PRK08327.1"/>
    <property type="match status" value="1"/>
</dbReference>
<dbReference type="RefSeq" id="WP_139365975.1">
    <property type="nucleotide sequence ID" value="NZ_FUYJ01000003.1"/>
</dbReference>
<dbReference type="Pfam" id="PF02776">
    <property type="entry name" value="TPP_enzyme_N"/>
    <property type="match status" value="1"/>
</dbReference>
<keyword evidence="2 3" id="KW-0786">Thiamine pyrophosphate</keyword>
<dbReference type="Gene3D" id="3.40.50.1220">
    <property type="entry name" value="TPP-binding domain"/>
    <property type="match status" value="1"/>
</dbReference>
<dbReference type="SUPFAM" id="SSF52518">
    <property type="entry name" value="Thiamin diphosphate-binding fold (THDP-binding)"/>
    <property type="match status" value="2"/>
</dbReference>
<dbReference type="Pfam" id="PF00205">
    <property type="entry name" value="TPP_enzyme_M"/>
    <property type="match status" value="1"/>
</dbReference>
<dbReference type="CDD" id="cd02002">
    <property type="entry name" value="TPP_BFDC"/>
    <property type="match status" value="1"/>
</dbReference>
<keyword evidence="9" id="KW-1185">Reference proteome</keyword>
<dbReference type="InterPro" id="IPR000399">
    <property type="entry name" value="TPP-bd_CS"/>
</dbReference>
<dbReference type="GO" id="GO:0050660">
    <property type="term" value="F:flavin adenine dinucleotide binding"/>
    <property type="evidence" value="ECO:0007669"/>
    <property type="project" value="TreeGrafter"/>
</dbReference>
<feature type="domain" description="Thiamine pyrophosphate enzyme N-terminal TPP-binding" evidence="7">
    <location>
        <begin position="7"/>
        <end position="134"/>
    </location>
</feature>
<evidence type="ECO:0000256" key="2">
    <source>
        <dbReference type="ARBA" id="ARBA00023052"/>
    </source>
</evidence>
<feature type="coiled-coil region" evidence="4">
    <location>
        <begin position="333"/>
        <end position="360"/>
    </location>
</feature>
<evidence type="ECO:0000313" key="8">
    <source>
        <dbReference type="EMBL" id="SKA98006.1"/>
    </source>
</evidence>
<dbReference type="GO" id="GO:0000287">
    <property type="term" value="F:magnesium ion binding"/>
    <property type="evidence" value="ECO:0007669"/>
    <property type="project" value="InterPro"/>
</dbReference>
<dbReference type="AlphaFoldDB" id="A0A1T4Y8F1"/>
<dbReference type="Proteomes" id="UP000190042">
    <property type="component" value="Unassembled WGS sequence"/>
</dbReference>
<gene>
    <name evidence="8" type="ORF">SAMN04244570_1985</name>
</gene>
<sequence>MQSNYTTSMAFLEALQEAGVSYLFSNFGSDHPGILEALALAKQVGKKLPQVITCPHEMVALSAAHAYAQVSGKPQAVFVHVECGTQNLGAGLHNAWKGRVPVLIFAGSSPFTQEGELLGSRNEFIHWIQDVPDQRGIVRGYMKYDNEIRTGTNVKQLVHRALQIASSSPKGPVYLMGAREVMEEETSRVEIQTERWQPISAPAIAPNELSLLIQDLLQAKTPLVVTSYLGKNKDAVAELVKFCEALAIPVVESVPNYMNFPSTNPLHCGYQWNSPVQNDLIEEADFILVIDSDVPWIPLFNKPSEDCIVYYMDDDPLKEGMPLWYIPSKRFYKADAETALMQLNKEISILNIQHAGIEKRREKIKAYHAKQRAQWEQQEQFSDEVITAEYVTACIRELCDENTLIINEGISNYQSSYTHLKRSEPGSILGSGAGGLGWNGGAAVGAKLADPTKDVICITGDGSYMFSVPSSVHWLSRKYNAPFLTVIYNNRGWKSPKLSTLGVHPDGIANETNEFYVDFTPHANLSKVAEAAGGAYARKVENPEEVKEALEEAFAAVKSGRSAVLDIYLPSIQEETNMKAGNEHATV</sequence>
<dbReference type="Pfam" id="PF02775">
    <property type="entry name" value="TPP_enzyme_C"/>
    <property type="match status" value="1"/>
</dbReference>
<keyword evidence="4" id="KW-0175">Coiled coil</keyword>
<dbReference type="GO" id="GO:0005948">
    <property type="term" value="C:acetolactate synthase complex"/>
    <property type="evidence" value="ECO:0007669"/>
    <property type="project" value="TreeGrafter"/>
</dbReference>
<dbReference type="PANTHER" id="PTHR18968">
    <property type="entry name" value="THIAMINE PYROPHOSPHATE ENZYMES"/>
    <property type="match status" value="1"/>
</dbReference>
<dbReference type="GO" id="GO:0003984">
    <property type="term" value="F:acetolactate synthase activity"/>
    <property type="evidence" value="ECO:0007669"/>
    <property type="project" value="TreeGrafter"/>
</dbReference>
<comment type="similarity">
    <text evidence="1 3">Belongs to the TPP enzyme family.</text>
</comment>
<feature type="domain" description="Thiamine pyrophosphate enzyme central" evidence="5">
    <location>
        <begin position="212"/>
        <end position="297"/>
    </location>
</feature>
<dbReference type="GO" id="GO:0009099">
    <property type="term" value="P:L-valine biosynthetic process"/>
    <property type="evidence" value="ECO:0007669"/>
    <property type="project" value="TreeGrafter"/>
</dbReference>
<evidence type="ECO:0000259" key="6">
    <source>
        <dbReference type="Pfam" id="PF02775"/>
    </source>
</evidence>
<protein>
    <submittedName>
        <fullName evidence="8">Acetolactate synthase-1/2/3 large subunit</fullName>
    </submittedName>
</protein>
<proteinExistence type="inferred from homology"/>
<evidence type="ECO:0000259" key="5">
    <source>
        <dbReference type="Pfam" id="PF00205"/>
    </source>
</evidence>
<dbReference type="EMBL" id="FUYJ01000003">
    <property type="protein sequence ID" value="SKA98006.1"/>
    <property type="molecule type" value="Genomic_DNA"/>
</dbReference>
<dbReference type="InterPro" id="IPR012001">
    <property type="entry name" value="Thiamin_PyroP_enz_TPP-bd_dom"/>
</dbReference>
<dbReference type="PANTHER" id="PTHR18968:SF164">
    <property type="entry name" value="PYRUVATE DECARBOXYLASE"/>
    <property type="match status" value="1"/>
</dbReference>
<dbReference type="CDD" id="cd07035">
    <property type="entry name" value="TPP_PYR_POX_like"/>
    <property type="match status" value="1"/>
</dbReference>
<dbReference type="PROSITE" id="PS00187">
    <property type="entry name" value="TPP_ENZYMES"/>
    <property type="match status" value="1"/>
</dbReference>
<dbReference type="SUPFAM" id="SSF52467">
    <property type="entry name" value="DHS-like NAD/FAD-binding domain"/>
    <property type="match status" value="1"/>
</dbReference>
<dbReference type="InterPro" id="IPR029035">
    <property type="entry name" value="DHS-like_NAD/FAD-binding_dom"/>
</dbReference>
<dbReference type="Gene3D" id="3.40.50.970">
    <property type="match status" value="2"/>
</dbReference>
<accession>A0A1T4Y8F1</accession>
<organism evidence="8 9">
    <name type="scientific">Sporosarcina newyorkensis</name>
    <dbReference type="NCBI Taxonomy" id="759851"/>
    <lineage>
        <taxon>Bacteria</taxon>
        <taxon>Bacillati</taxon>
        <taxon>Bacillota</taxon>
        <taxon>Bacilli</taxon>
        <taxon>Bacillales</taxon>
        <taxon>Caryophanaceae</taxon>
        <taxon>Sporosarcina</taxon>
    </lineage>
</organism>
<dbReference type="InterPro" id="IPR045229">
    <property type="entry name" value="TPP_enz"/>
</dbReference>
<evidence type="ECO:0000256" key="1">
    <source>
        <dbReference type="ARBA" id="ARBA00007812"/>
    </source>
</evidence>